<keyword evidence="3" id="KW-1185">Reference proteome</keyword>
<sequence>MINKKIYISIKINIVQIDGIIYTIFFLDDRRFSLFLNIKYKKNVMMHKIPNKVIGKNN</sequence>
<proteinExistence type="predicted"/>
<reference evidence="2 3" key="1">
    <citation type="submission" date="2023-09" db="EMBL/GenBank/DDBJ databases">
        <authorList>
            <person name="Page C.A."/>
            <person name="Perez-Diaz I.M."/>
        </authorList>
    </citation>
    <scope>NUCLEOTIDE SEQUENCE [LARGE SCALE GENOMIC DNA]</scope>
    <source>
        <strain evidence="2 3">Ll15</strain>
    </source>
</reference>
<dbReference type="Proteomes" id="UP001322664">
    <property type="component" value="Chromosome"/>
</dbReference>
<keyword evidence="1" id="KW-0812">Transmembrane</keyword>
<name>A0ABZ0RTB5_9BACI</name>
<feature type="transmembrane region" description="Helical" evidence="1">
    <location>
        <begin position="6"/>
        <end position="27"/>
    </location>
</feature>
<dbReference type="RefSeq" id="WP_319835683.1">
    <property type="nucleotide sequence ID" value="NZ_CP137624.1"/>
</dbReference>
<evidence type="ECO:0000256" key="1">
    <source>
        <dbReference type="SAM" id="Phobius"/>
    </source>
</evidence>
<gene>
    <name evidence="2" type="ORF">R6U77_10900</name>
</gene>
<evidence type="ECO:0000313" key="3">
    <source>
        <dbReference type="Proteomes" id="UP001322664"/>
    </source>
</evidence>
<protein>
    <submittedName>
        <fullName evidence="2">Uncharacterized protein</fullName>
    </submittedName>
</protein>
<accession>A0ABZ0RTB5</accession>
<organism evidence="2 3">
    <name type="scientific">Lysinibacillus louembei</name>
    <dbReference type="NCBI Taxonomy" id="1470088"/>
    <lineage>
        <taxon>Bacteria</taxon>
        <taxon>Bacillati</taxon>
        <taxon>Bacillota</taxon>
        <taxon>Bacilli</taxon>
        <taxon>Bacillales</taxon>
        <taxon>Bacillaceae</taxon>
        <taxon>Lysinibacillus</taxon>
    </lineage>
</organism>
<dbReference type="EMBL" id="CP137624">
    <property type="protein sequence ID" value="WPK10436.1"/>
    <property type="molecule type" value="Genomic_DNA"/>
</dbReference>
<evidence type="ECO:0000313" key="2">
    <source>
        <dbReference type="EMBL" id="WPK10436.1"/>
    </source>
</evidence>
<keyword evidence="1" id="KW-1133">Transmembrane helix</keyword>
<keyword evidence="1" id="KW-0472">Membrane</keyword>